<feature type="coiled-coil region" evidence="4">
    <location>
        <begin position="159"/>
        <end position="319"/>
    </location>
</feature>
<feature type="region of interest" description="Disordered" evidence="5">
    <location>
        <begin position="432"/>
        <end position="491"/>
    </location>
</feature>
<feature type="compositionally biased region" description="Low complexity" evidence="5">
    <location>
        <begin position="50"/>
        <end position="61"/>
    </location>
</feature>
<dbReference type="PANTHER" id="PTHR18921:SF2">
    <property type="entry name" value="THYROID RECEPTOR-INTERACTING PROTEIN 11"/>
    <property type="match status" value="1"/>
</dbReference>
<dbReference type="OrthoDB" id="71227at2759"/>
<dbReference type="Proteomes" id="UP000663760">
    <property type="component" value="Chromosome 15"/>
</dbReference>
<feature type="compositionally biased region" description="Polar residues" evidence="5">
    <location>
        <begin position="470"/>
        <end position="491"/>
    </location>
</feature>
<dbReference type="EMBL" id="LR746278">
    <property type="protein sequence ID" value="CAA7408692.1"/>
    <property type="molecule type" value="Genomic_DNA"/>
</dbReference>
<evidence type="ECO:0000313" key="6">
    <source>
        <dbReference type="EMBL" id="CAA7408692.1"/>
    </source>
</evidence>
<keyword evidence="2" id="KW-0333">Golgi apparatus</keyword>
<evidence type="ECO:0000256" key="4">
    <source>
        <dbReference type="SAM" id="Coils"/>
    </source>
</evidence>
<evidence type="ECO:0000313" key="7">
    <source>
        <dbReference type="Proteomes" id="UP000663760"/>
    </source>
</evidence>
<organism evidence="6 7">
    <name type="scientific">Spirodela intermedia</name>
    <name type="common">Intermediate duckweed</name>
    <dbReference type="NCBI Taxonomy" id="51605"/>
    <lineage>
        <taxon>Eukaryota</taxon>
        <taxon>Viridiplantae</taxon>
        <taxon>Streptophyta</taxon>
        <taxon>Embryophyta</taxon>
        <taxon>Tracheophyta</taxon>
        <taxon>Spermatophyta</taxon>
        <taxon>Magnoliopsida</taxon>
        <taxon>Liliopsida</taxon>
        <taxon>Araceae</taxon>
        <taxon>Lemnoideae</taxon>
        <taxon>Spirodela</taxon>
    </lineage>
</organism>
<protein>
    <submittedName>
        <fullName evidence="6">Uncharacterized protein</fullName>
    </submittedName>
</protein>
<feature type="coiled-coil region" evidence="4">
    <location>
        <begin position="99"/>
        <end position="126"/>
    </location>
</feature>
<keyword evidence="7" id="KW-1185">Reference proteome</keyword>
<comment type="subcellular location">
    <subcellularLocation>
        <location evidence="1">Golgi apparatus</location>
    </subcellularLocation>
</comment>
<dbReference type="GO" id="GO:0005794">
    <property type="term" value="C:Golgi apparatus"/>
    <property type="evidence" value="ECO:0007669"/>
    <property type="project" value="UniProtKB-SubCell"/>
</dbReference>
<sequence length="491" mass="54986">MMRNSIATYKESLSRIASDVQEAADELEVLAPRDGEETLFSDRRISHRFAQSTSPSASPPANGINSGSRAEAELHKAEIQRLRTSETEIKTLAINYAAMLKEKETNKEMQEKILQLESTLMTTRKERDKTLKELTRLKQHLLDKELEESDKMDEDSRLIEELRASIATQRAHILKLEKALNQENAKNEEAQRTKNDELRQANEIINGLKQKIANYANILESRNAELQNLQTALGQYYAEAEAKERLEGDVVAARAESARLSELLKVANEKLERLEAEKEEVVSKLTQAERTSSDGKLAVQRLQEENLRLRRTLEQSMTRINRMSLDSDYSVDRRIVIKLLLTYFERNHGKEVLDLMVRMLGFSEEEKQRIVAAQQAAGKGVVRGVLGFPGRLVGGILGGGSRESSSALSENQSFADLWVDFLLKETEEREKRELAESTGALAGGSPGNSATPLRPHQSATIPDAEFATVPLTSPVNTSEHTRPISGSSSRY</sequence>
<evidence type="ECO:0000256" key="2">
    <source>
        <dbReference type="ARBA" id="ARBA00023034"/>
    </source>
</evidence>
<dbReference type="GO" id="GO:0007030">
    <property type="term" value="P:Golgi organization"/>
    <property type="evidence" value="ECO:0007669"/>
    <property type="project" value="TreeGrafter"/>
</dbReference>
<keyword evidence="3 4" id="KW-0175">Coiled coil</keyword>
<feature type="region of interest" description="Disordered" evidence="5">
    <location>
        <begin position="48"/>
        <end position="72"/>
    </location>
</feature>
<gene>
    <name evidence="6" type="ORF">SI8410_15019370</name>
</gene>
<evidence type="ECO:0000256" key="3">
    <source>
        <dbReference type="ARBA" id="ARBA00023054"/>
    </source>
</evidence>
<evidence type="ECO:0000256" key="5">
    <source>
        <dbReference type="SAM" id="MobiDB-lite"/>
    </source>
</evidence>
<dbReference type="AlphaFoldDB" id="A0A7I8LFU5"/>
<accession>A0A7I8LFU5</accession>
<reference evidence="6" key="1">
    <citation type="submission" date="2020-02" db="EMBL/GenBank/DDBJ databases">
        <authorList>
            <person name="Scholz U."/>
            <person name="Mascher M."/>
            <person name="Fiebig A."/>
        </authorList>
    </citation>
    <scope>NUCLEOTIDE SEQUENCE</scope>
</reference>
<proteinExistence type="predicted"/>
<name>A0A7I8LFU5_SPIIN</name>
<evidence type="ECO:0000256" key="1">
    <source>
        <dbReference type="ARBA" id="ARBA00004555"/>
    </source>
</evidence>
<dbReference type="PANTHER" id="PTHR18921">
    <property type="entry name" value="MYOSIN HEAVY CHAIN - RELATED"/>
    <property type="match status" value="1"/>
</dbReference>
<dbReference type="GO" id="GO:0031267">
    <property type="term" value="F:small GTPase binding"/>
    <property type="evidence" value="ECO:0007669"/>
    <property type="project" value="TreeGrafter"/>
</dbReference>
<dbReference type="GO" id="GO:0006888">
    <property type="term" value="P:endoplasmic reticulum to Golgi vesicle-mediated transport"/>
    <property type="evidence" value="ECO:0007669"/>
    <property type="project" value="TreeGrafter"/>
</dbReference>